<keyword evidence="1" id="KW-0732">Signal</keyword>
<organism evidence="2 3">
    <name type="scientific">Colocasia esculenta</name>
    <name type="common">Wild taro</name>
    <name type="synonym">Arum esculentum</name>
    <dbReference type="NCBI Taxonomy" id="4460"/>
    <lineage>
        <taxon>Eukaryota</taxon>
        <taxon>Viridiplantae</taxon>
        <taxon>Streptophyta</taxon>
        <taxon>Embryophyta</taxon>
        <taxon>Tracheophyta</taxon>
        <taxon>Spermatophyta</taxon>
        <taxon>Magnoliopsida</taxon>
        <taxon>Liliopsida</taxon>
        <taxon>Araceae</taxon>
        <taxon>Aroideae</taxon>
        <taxon>Colocasieae</taxon>
        <taxon>Colocasia</taxon>
    </lineage>
</organism>
<feature type="chain" id="PRO_5032365892" evidence="1">
    <location>
        <begin position="20"/>
        <end position="153"/>
    </location>
</feature>
<protein>
    <submittedName>
        <fullName evidence="2">Uncharacterized protein</fullName>
    </submittedName>
</protein>
<name>A0A843TIS8_COLES</name>
<evidence type="ECO:0000313" key="2">
    <source>
        <dbReference type="EMBL" id="MQL70925.1"/>
    </source>
</evidence>
<reference evidence="2" key="1">
    <citation type="submission" date="2017-07" db="EMBL/GenBank/DDBJ databases">
        <title>Taro Niue Genome Assembly and Annotation.</title>
        <authorList>
            <person name="Atibalentja N."/>
            <person name="Keating K."/>
            <person name="Fields C.J."/>
        </authorList>
    </citation>
    <scope>NUCLEOTIDE SEQUENCE</scope>
    <source>
        <strain evidence="2">Niue_2</strain>
        <tissue evidence="2">Leaf</tissue>
    </source>
</reference>
<evidence type="ECO:0000256" key="1">
    <source>
        <dbReference type="SAM" id="SignalP"/>
    </source>
</evidence>
<sequence length="153" mass="16622">MVVMLWAIVTCSLSRRVDSSCLGAHRFKTEADALFPPLSVSFLSFLLLLPPPSYLFSIGLSAPLRCSRWEVTPRSCRRRDRGAWSEEEVAIPTLAETSAGHAPGGGDGAVVVVPIASSGSPFQLYVTLGVRLLSSGRARARRRRRGGSRRPRS</sequence>
<feature type="signal peptide" evidence="1">
    <location>
        <begin position="1"/>
        <end position="19"/>
    </location>
</feature>
<dbReference type="AlphaFoldDB" id="A0A843TIS8"/>
<keyword evidence="3" id="KW-1185">Reference proteome</keyword>
<dbReference type="EMBL" id="NMUH01000083">
    <property type="protein sequence ID" value="MQL70925.1"/>
    <property type="molecule type" value="Genomic_DNA"/>
</dbReference>
<comment type="caution">
    <text evidence="2">The sequence shown here is derived from an EMBL/GenBank/DDBJ whole genome shotgun (WGS) entry which is preliminary data.</text>
</comment>
<evidence type="ECO:0000313" key="3">
    <source>
        <dbReference type="Proteomes" id="UP000652761"/>
    </source>
</evidence>
<dbReference type="Proteomes" id="UP000652761">
    <property type="component" value="Unassembled WGS sequence"/>
</dbReference>
<accession>A0A843TIS8</accession>
<gene>
    <name evidence="2" type="ORF">Taro_003243</name>
</gene>
<proteinExistence type="predicted"/>